<dbReference type="EMBL" id="AGQV01000002">
    <property type="protein sequence ID" value="EHH68378.1"/>
    <property type="molecule type" value="Genomic_DNA"/>
</dbReference>
<dbReference type="OrthoDB" id="7267244at2"/>
<evidence type="ECO:0008006" key="3">
    <source>
        <dbReference type="Google" id="ProtNLM"/>
    </source>
</evidence>
<accession>G6XIS0</accession>
<organism evidence="1 2">
    <name type="scientific">Gluconobacter morbifer G707</name>
    <dbReference type="NCBI Taxonomy" id="1088869"/>
    <lineage>
        <taxon>Bacteria</taxon>
        <taxon>Pseudomonadati</taxon>
        <taxon>Pseudomonadota</taxon>
        <taxon>Alphaproteobacteria</taxon>
        <taxon>Acetobacterales</taxon>
        <taxon>Acetobacteraceae</taxon>
        <taxon>Gluconobacter</taxon>
    </lineage>
</organism>
<dbReference type="PATRIC" id="fig|1088869.3.peg.1146"/>
<reference evidence="1 2" key="1">
    <citation type="submission" date="2011-10" db="EMBL/GenBank/DDBJ databases">
        <title>Genome sequence of Gluconobacter morbifer G707, isolated from Drosophila gut.</title>
        <authorList>
            <person name="Lee W.-J."/>
            <person name="Kim E.-K."/>
        </authorList>
    </citation>
    <scope>NUCLEOTIDE SEQUENCE [LARGE SCALE GENOMIC DNA]</scope>
    <source>
        <strain evidence="1 2">G707</strain>
    </source>
</reference>
<sequence length="191" mass="20416">MNFESYELAAPISFEGGQIQTLSIQEPDALKLCNAQRAIEVDANPEAMSIFARDIVVACCGISSKVADLLPLGVTAAISDLVMTTIMAEVDGFEFDPSQDTIELNPPVNVGTIGYSELYVRSATTGEMIKANSNLRNSQGPASDLKYRMSLVSQVCGIPITTVHKFPASTVYKTAKVIEVFTNDGRGTGNS</sequence>
<gene>
    <name evidence="1" type="ORF">GMO_11480</name>
</gene>
<comment type="caution">
    <text evidence="1">The sequence shown here is derived from an EMBL/GenBank/DDBJ whole genome shotgun (WGS) entry which is preliminary data.</text>
</comment>
<dbReference type="Proteomes" id="UP000004949">
    <property type="component" value="Unassembled WGS sequence"/>
</dbReference>
<dbReference type="AlphaFoldDB" id="G6XIS0"/>
<protein>
    <recommendedName>
        <fullName evidence="3">Phage protein</fullName>
    </recommendedName>
</protein>
<keyword evidence="2" id="KW-1185">Reference proteome</keyword>
<name>G6XIS0_9PROT</name>
<evidence type="ECO:0000313" key="1">
    <source>
        <dbReference type="EMBL" id="EHH68378.1"/>
    </source>
</evidence>
<evidence type="ECO:0000313" key="2">
    <source>
        <dbReference type="Proteomes" id="UP000004949"/>
    </source>
</evidence>
<dbReference type="STRING" id="1088869.GMO_11480"/>
<dbReference type="RefSeq" id="WP_008851297.1">
    <property type="nucleotide sequence ID" value="NZ_AGQV01000002.1"/>
</dbReference>
<proteinExistence type="predicted"/>